<evidence type="ECO:0000313" key="9">
    <source>
        <dbReference type="EMBL" id="KAF5205505.1"/>
    </source>
</evidence>
<keyword evidence="10" id="KW-1185">Reference proteome</keyword>
<dbReference type="Gene3D" id="3.40.50.1100">
    <property type="match status" value="4"/>
</dbReference>
<dbReference type="FunFam" id="3.40.50.1100:FF:000061">
    <property type="entry name" value="Cysteine synthase"/>
    <property type="match status" value="1"/>
</dbReference>
<evidence type="ECO:0000256" key="3">
    <source>
        <dbReference type="ARBA" id="ARBA00012681"/>
    </source>
</evidence>
<organism evidence="9 10">
    <name type="scientific">Thalictrum thalictroides</name>
    <name type="common">Rue-anemone</name>
    <name type="synonym">Anemone thalictroides</name>
    <dbReference type="NCBI Taxonomy" id="46969"/>
    <lineage>
        <taxon>Eukaryota</taxon>
        <taxon>Viridiplantae</taxon>
        <taxon>Streptophyta</taxon>
        <taxon>Embryophyta</taxon>
        <taxon>Tracheophyta</taxon>
        <taxon>Spermatophyta</taxon>
        <taxon>Magnoliopsida</taxon>
        <taxon>Ranunculales</taxon>
        <taxon>Ranunculaceae</taxon>
        <taxon>Thalictroideae</taxon>
        <taxon>Thalictrum</taxon>
    </lineage>
</organism>
<dbReference type="AlphaFoldDB" id="A0A7J6X9N7"/>
<dbReference type="OrthoDB" id="10259545at2759"/>
<evidence type="ECO:0000256" key="7">
    <source>
        <dbReference type="SAM" id="Phobius"/>
    </source>
</evidence>
<protein>
    <recommendedName>
        <fullName evidence="3">cysteine synthase</fullName>
        <ecNumber evidence="3">2.5.1.47</ecNumber>
    </recommendedName>
</protein>
<evidence type="ECO:0000256" key="6">
    <source>
        <dbReference type="ARBA" id="ARBA00047931"/>
    </source>
</evidence>
<comment type="caution">
    <text evidence="9">The sequence shown here is derived from an EMBL/GenBank/DDBJ whole genome shotgun (WGS) entry which is preliminary data.</text>
</comment>
<evidence type="ECO:0000259" key="8">
    <source>
        <dbReference type="Pfam" id="PF00291"/>
    </source>
</evidence>
<dbReference type="PROSITE" id="PS00901">
    <property type="entry name" value="CYS_SYNTHASE"/>
    <property type="match status" value="1"/>
</dbReference>
<dbReference type="GO" id="GO:0006535">
    <property type="term" value="P:cysteine biosynthetic process from serine"/>
    <property type="evidence" value="ECO:0007669"/>
    <property type="project" value="InterPro"/>
</dbReference>
<evidence type="ECO:0000256" key="4">
    <source>
        <dbReference type="ARBA" id="ARBA00022679"/>
    </source>
</evidence>
<sequence>MAPVRNITVTGVAIVTVISMSLLSYYTSKHKRRKTHKQIYSNKSKNGLIGAIGNTPLIRIKSLSEATGCEIFAKAEFLNPGGSVKDRVAVKIIEEALNTGELVKGGVVTEGSAGSTAISLATVAPAYGCKCHVVIPDDVAVEKSQILEALGATVERVRPVSITHKDHYVNVARRRAVEAKELARKQKVSNKIDAEGLEVVNGHASEEGKCISIFPADCKGGFFADQFENLANFRAHYEGTGPEIWEQTGGSVDAFVAAAGTGGTVAGITRYLKEKNPKTKCFLIDPPGSGLFNKVTRGVMYNREEAEGRRLKNPFDTITEGIGINRLTKNFVLAELDGAFRGTDMEAVEMSRFLLKNDGLFVGSSSAMNCVGAVRVAQSLGPGHTIVTILCDSGMRHLSKFYDSQYLSQQKLTPSATNLEFLGVG</sequence>
<keyword evidence="7" id="KW-0812">Transmembrane</keyword>
<comment type="catalytic activity">
    <reaction evidence="6">
        <text>O-acetyl-L-serine + hydrogen sulfide = L-cysteine + acetate</text>
        <dbReference type="Rhea" id="RHEA:14829"/>
        <dbReference type="ChEBI" id="CHEBI:29919"/>
        <dbReference type="ChEBI" id="CHEBI:30089"/>
        <dbReference type="ChEBI" id="CHEBI:35235"/>
        <dbReference type="ChEBI" id="CHEBI:58340"/>
        <dbReference type="EC" id="2.5.1.47"/>
    </reaction>
</comment>
<comment type="similarity">
    <text evidence="2">Belongs to the cysteine synthase/cystathionine beta-synthase family.</text>
</comment>
<evidence type="ECO:0000313" key="10">
    <source>
        <dbReference type="Proteomes" id="UP000554482"/>
    </source>
</evidence>
<gene>
    <name evidence="9" type="ORF">FRX31_004908</name>
</gene>
<dbReference type="FunFam" id="3.40.50.1100:FF:000049">
    <property type="entry name" value="Cysteine synthase, putative"/>
    <property type="match status" value="1"/>
</dbReference>
<dbReference type="SUPFAM" id="SSF53686">
    <property type="entry name" value="Tryptophan synthase beta subunit-like PLP-dependent enzymes"/>
    <property type="match status" value="1"/>
</dbReference>
<feature type="domain" description="Tryptophan synthase beta chain-like PALP" evidence="8">
    <location>
        <begin position="51"/>
        <end position="392"/>
    </location>
</feature>
<dbReference type="InterPro" id="IPR001216">
    <property type="entry name" value="P-phosphate_BS"/>
</dbReference>
<keyword evidence="7" id="KW-0472">Membrane</keyword>
<keyword evidence="5" id="KW-0663">Pyridoxal phosphate</keyword>
<dbReference type="Pfam" id="PF00291">
    <property type="entry name" value="PALP"/>
    <property type="match status" value="1"/>
</dbReference>
<dbReference type="EMBL" id="JABWDY010003969">
    <property type="protein sequence ID" value="KAF5205505.1"/>
    <property type="molecule type" value="Genomic_DNA"/>
</dbReference>
<accession>A0A7J6X9N7</accession>
<reference evidence="9 10" key="1">
    <citation type="submission" date="2020-06" db="EMBL/GenBank/DDBJ databases">
        <title>Transcriptomic and genomic resources for Thalictrum thalictroides and T. hernandezii: Facilitating candidate gene discovery in an emerging model plant lineage.</title>
        <authorList>
            <person name="Arias T."/>
            <person name="Riano-Pachon D.M."/>
            <person name="Di Stilio V.S."/>
        </authorList>
    </citation>
    <scope>NUCLEOTIDE SEQUENCE [LARGE SCALE GENOMIC DNA]</scope>
    <source>
        <strain evidence="10">cv. WT478/WT964</strain>
        <tissue evidence="9">Leaves</tissue>
    </source>
</reference>
<evidence type="ECO:0000256" key="2">
    <source>
        <dbReference type="ARBA" id="ARBA00007103"/>
    </source>
</evidence>
<proteinExistence type="inferred from homology"/>
<keyword evidence="4" id="KW-0808">Transferase</keyword>
<dbReference type="EC" id="2.5.1.47" evidence="3"/>
<name>A0A7J6X9N7_THATH</name>
<comment type="cofactor">
    <cofactor evidence="1">
        <name>pyridoxal 5'-phosphate</name>
        <dbReference type="ChEBI" id="CHEBI:597326"/>
    </cofactor>
</comment>
<dbReference type="PANTHER" id="PTHR10314">
    <property type="entry name" value="CYSTATHIONINE BETA-SYNTHASE"/>
    <property type="match status" value="1"/>
</dbReference>
<dbReference type="InterPro" id="IPR050214">
    <property type="entry name" value="Cys_Synth/Cystath_Beta-Synth"/>
</dbReference>
<dbReference type="GO" id="GO:0004124">
    <property type="term" value="F:cysteine synthase activity"/>
    <property type="evidence" value="ECO:0007669"/>
    <property type="project" value="UniProtKB-EC"/>
</dbReference>
<dbReference type="InterPro" id="IPR001926">
    <property type="entry name" value="TrpB-like_PALP"/>
</dbReference>
<dbReference type="InterPro" id="IPR036052">
    <property type="entry name" value="TrpB-like_PALP_sf"/>
</dbReference>
<keyword evidence="7" id="KW-1133">Transmembrane helix</keyword>
<evidence type="ECO:0000256" key="5">
    <source>
        <dbReference type="ARBA" id="ARBA00022898"/>
    </source>
</evidence>
<dbReference type="Proteomes" id="UP000554482">
    <property type="component" value="Unassembled WGS sequence"/>
</dbReference>
<feature type="transmembrane region" description="Helical" evidence="7">
    <location>
        <begin position="6"/>
        <end position="27"/>
    </location>
</feature>
<evidence type="ECO:0000256" key="1">
    <source>
        <dbReference type="ARBA" id="ARBA00001933"/>
    </source>
</evidence>
<dbReference type="CDD" id="cd01561">
    <property type="entry name" value="CBS_like"/>
    <property type="match status" value="1"/>
</dbReference>